<comment type="caution">
    <text evidence="2">The sequence shown here is derived from an EMBL/GenBank/DDBJ whole genome shotgun (WGS) entry which is preliminary data.</text>
</comment>
<evidence type="ECO:0000313" key="3">
    <source>
        <dbReference type="Proteomes" id="UP001230051"/>
    </source>
</evidence>
<keyword evidence="1" id="KW-1133">Transmembrane helix</keyword>
<dbReference type="AlphaFoldDB" id="A0AAD8CI80"/>
<dbReference type="Proteomes" id="UP001230051">
    <property type="component" value="Unassembled WGS sequence"/>
</dbReference>
<feature type="transmembrane region" description="Helical" evidence="1">
    <location>
        <begin position="33"/>
        <end position="54"/>
    </location>
</feature>
<dbReference type="EMBL" id="JAGXEW010000049">
    <property type="protein sequence ID" value="KAK1151964.1"/>
    <property type="molecule type" value="Genomic_DNA"/>
</dbReference>
<gene>
    <name evidence="2" type="ORF">AOXY_G31804</name>
</gene>
<organism evidence="2 3">
    <name type="scientific">Acipenser oxyrinchus oxyrinchus</name>
    <dbReference type="NCBI Taxonomy" id="40147"/>
    <lineage>
        <taxon>Eukaryota</taxon>
        <taxon>Metazoa</taxon>
        <taxon>Chordata</taxon>
        <taxon>Craniata</taxon>
        <taxon>Vertebrata</taxon>
        <taxon>Euteleostomi</taxon>
        <taxon>Actinopterygii</taxon>
        <taxon>Chondrostei</taxon>
        <taxon>Acipenseriformes</taxon>
        <taxon>Acipenseridae</taxon>
        <taxon>Acipenser</taxon>
    </lineage>
</organism>
<sequence>MDRLSLFLSPQPPSFPPSPDQVVLPLSGLSLPLPAVVLIAVTAYLLLLMGALWLQQCIRSRGLCPDCCQCEKGSTCGGCEYCLACAESCDCRVPSLRGCLDSACPRSTDCLQGAPCCPLCDCACTWQPPECESVNCLCFEIKMR</sequence>
<evidence type="ECO:0000256" key="1">
    <source>
        <dbReference type="SAM" id="Phobius"/>
    </source>
</evidence>
<name>A0AAD8CI80_ACIOX</name>
<keyword evidence="1" id="KW-0812">Transmembrane</keyword>
<reference evidence="2" key="1">
    <citation type="submission" date="2022-02" db="EMBL/GenBank/DDBJ databases">
        <title>Atlantic sturgeon de novo genome assembly.</title>
        <authorList>
            <person name="Stock M."/>
            <person name="Klopp C."/>
            <person name="Guiguen Y."/>
            <person name="Cabau C."/>
            <person name="Parinello H."/>
            <person name="Santidrian Yebra-Pimentel E."/>
            <person name="Kuhl H."/>
            <person name="Dirks R.P."/>
            <person name="Guessner J."/>
            <person name="Wuertz S."/>
            <person name="Du K."/>
            <person name="Schartl M."/>
        </authorList>
    </citation>
    <scope>NUCLEOTIDE SEQUENCE</scope>
    <source>
        <strain evidence="2">STURGEONOMICS-FGT-2020</strain>
        <tissue evidence="2">Whole blood</tissue>
    </source>
</reference>
<proteinExistence type="predicted"/>
<protein>
    <submittedName>
        <fullName evidence="2">Uncharacterized protein</fullName>
    </submittedName>
</protein>
<keyword evidence="3" id="KW-1185">Reference proteome</keyword>
<accession>A0AAD8CI80</accession>
<keyword evidence="1" id="KW-0472">Membrane</keyword>
<evidence type="ECO:0000313" key="2">
    <source>
        <dbReference type="EMBL" id="KAK1151964.1"/>
    </source>
</evidence>